<comment type="subcellular location">
    <subcellularLocation>
        <location evidence="1">Membrane</location>
        <topology evidence="1">Multi-pass membrane protein</topology>
    </subcellularLocation>
</comment>
<evidence type="ECO:0000256" key="4">
    <source>
        <dbReference type="ARBA" id="ARBA00023136"/>
    </source>
</evidence>
<evidence type="ECO:0000256" key="3">
    <source>
        <dbReference type="ARBA" id="ARBA00022989"/>
    </source>
</evidence>
<feature type="transmembrane region" description="Helical" evidence="5">
    <location>
        <begin position="100"/>
        <end position="124"/>
    </location>
</feature>
<feature type="transmembrane region" description="Helical" evidence="5">
    <location>
        <begin position="65"/>
        <end position="88"/>
    </location>
</feature>
<dbReference type="PANTHER" id="PTHR37306">
    <property type="entry name" value="COLICIN V PRODUCTION PROTEIN"/>
    <property type="match status" value="1"/>
</dbReference>
<evidence type="ECO:0000313" key="6">
    <source>
        <dbReference type="EMBL" id="CBX29936.1"/>
    </source>
</evidence>
<reference evidence="6" key="1">
    <citation type="journal article" date="2011" name="Environ. Microbiol.">
        <title>Genomic insights into the metabolic potential of the polycyclic aromatic hydrocarbon degrading sulfate-reducing Deltaproteobacterium N47.</title>
        <authorList>
            <person name="Bergmann F."/>
            <person name="Selesi D."/>
            <person name="Weinmaier T."/>
            <person name="Tischler P."/>
            <person name="Rattei T."/>
            <person name="Meckenstock R.U."/>
        </authorList>
    </citation>
    <scope>NUCLEOTIDE SEQUENCE</scope>
</reference>
<dbReference type="GO" id="GO:0009403">
    <property type="term" value="P:toxin biosynthetic process"/>
    <property type="evidence" value="ECO:0007669"/>
    <property type="project" value="InterPro"/>
</dbReference>
<evidence type="ECO:0000256" key="2">
    <source>
        <dbReference type="ARBA" id="ARBA00022692"/>
    </source>
</evidence>
<name>E1YH92_9BACT</name>
<feature type="transmembrane region" description="Helical" evidence="5">
    <location>
        <begin position="6"/>
        <end position="21"/>
    </location>
</feature>
<proteinExistence type="predicted"/>
<keyword evidence="3 5" id="KW-1133">Transmembrane helix</keyword>
<keyword evidence="4 5" id="KW-0472">Membrane</keyword>
<accession>E1YH92</accession>
<evidence type="ECO:0008006" key="7">
    <source>
        <dbReference type="Google" id="ProtNLM"/>
    </source>
</evidence>
<dbReference type="EMBL" id="FR695873">
    <property type="protein sequence ID" value="CBX29936.1"/>
    <property type="molecule type" value="Genomic_DNA"/>
</dbReference>
<protein>
    <recommendedName>
        <fullName evidence="7">Colicin V production protein</fullName>
    </recommendedName>
</protein>
<organism evidence="6">
    <name type="scientific">uncultured Desulfobacterium sp</name>
    <dbReference type="NCBI Taxonomy" id="201089"/>
    <lineage>
        <taxon>Bacteria</taxon>
        <taxon>Pseudomonadati</taxon>
        <taxon>Thermodesulfobacteriota</taxon>
        <taxon>Desulfobacteria</taxon>
        <taxon>Desulfobacterales</taxon>
        <taxon>Desulfobacteriaceae</taxon>
        <taxon>Desulfobacterium</taxon>
        <taxon>environmental samples</taxon>
    </lineage>
</organism>
<dbReference type="AlphaFoldDB" id="E1YH92"/>
<feature type="transmembrane region" description="Helical" evidence="5">
    <location>
        <begin position="28"/>
        <end position="45"/>
    </location>
</feature>
<dbReference type="InterPro" id="IPR003825">
    <property type="entry name" value="Colicin-V_CvpA"/>
</dbReference>
<dbReference type="Pfam" id="PF02674">
    <property type="entry name" value="Colicin_V"/>
    <property type="match status" value="1"/>
</dbReference>
<evidence type="ECO:0000256" key="1">
    <source>
        <dbReference type="ARBA" id="ARBA00004141"/>
    </source>
</evidence>
<evidence type="ECO:0000256" key="5">
    <source>
        <dbReference type="SAM" id="Phobius"/>
    </source>
</evidence>
<gene>
    <name evidence="6" type="ORF">N47_F16310</name>
</gene>
<keyword evidence="2 5" id="KW-0812">Transmembrane</keyword>
<dbReference type="PANTHER" id="PTHR37306:SF1">
    <property type="entry name" value="COLICIN V PRODUCTION PROTEIN"/>
    <property type="match status" value="1"/>
</dbReference>
<sequence>MNLFDILVIAILAYCLIRGIFRGVIKEISSLIGVLGGFYAAYTYYHDVSKFFEKWVASHYLNVLSFLLIFICVFLIISIIGTVIKYILKIVFLGWVDRIFGAIFGILKGTLISSILLIVFVAFLSGSIDTIKSSKASPYLVIFSDKMVMVTPKSLKNEYQIKIKDIKKAWKSSGQTEKSKILKT</sequence>
<dbReference type="GO" id="GO:0016020">
    <property type="term" value="C:membrane"/>
    <property type="evidence" value="ECO:0007669"/>
    <property type="project" value="UniProtKB-SubCell"/>
</dbReference>